<evidence type="ECO:0000259" key="1">
    <source>
        <dbReference type="Pfam" id="PF08349"/>
    </source>
</evidence>
<gene>
    <name evidence="2" type="ORF">NCTC10138_00229</name>
</gene>
<dbReference type="RefSeq" id="WP_026390394.1">
    <property type="nucleotide sequence ID" value="NZ_LR215048.1"/>
</dbReference>
<dbReference type="OrthoDB" id="9782576at2"/>
<accession>A0A449BBR2</accession>
<evidence type="ECO:0000313" key="3">
    <source>
        <dbReference type="Proteomes" id="UP000289841"/>
    </source>
</evidence>
<dbReference type="EMBL" id="LR215048">
    <property type="protein sequence ID" value="VEU79876.1"/>
    <property type="molecule type" value="Genomic_DNA"/>
</dbReference>
<evidence type="ECO:0000313" key="2">
    <source>
        <dbReference type="EMBL" id="VEU79876.1"/>
    </source>
</evidence>
<sequence>MFIINLTELEKELAKYKYLVLERSQKKYLEIRRLFRNKEISQQKLFELVNESIKLSENRKNASNALEHVWGYFKRKCNESEKKTFFDLFRQYNENEIDLVIIKKYLLDLSIKYNEEYLLNSYYFDSIK</sequence>
<dbReference type="AlphaFoldDB" id="A0A449BBR2"/>
<dbReference type="KEGG" id="aaxa:NCTC10138_00229"/>
<dbReference type="InterPro" id="IPR013560">
    <property type="entry name" value="DUF1722"/>
</dbReference>
<name>A0A449BBR2_HAPAX</name>
<reference evidence="2 3" key="1">
    <citation type="submission" date="2019-01" db="EMBL/GenBank/DDBJ databases">
        <authorList>
            <consortium name="Pathogen Informatics"/>
        </authorList>
    </citation>
    <scope>NUCLEOTIDE SEQUENCE [LARGE SCALE GENOMIC DNA]</scope>
    <source>
        <strain evidence="2 3">NCTC10138</strain>
    </source>
</reference>
<dbReference type="STRING" id="1278311.GCA_000428705_00780"/>
<organism evidence="2 3">
    <name type="scientific">Haploplasma axanthum</name>
    <name type="common">Acholeplasma axanthum</name>
    <dbReference type="NCBI Taxonomy" id="29552"/>
    <lineage>
        <taxon>Bacteria</taxon>
        <taxon>Bacillati</taxon>
        <taxon>Mycoplasmatota</taxon>
        <taxon>Mollicutes</taxon>
        <taxon>Acholeplasmatales</taxon>
        <taxon>Acholeplasmataceae</taxon>
        <taxon>Haploplasma</taxon>
    </lineage>
</organism>
<dbReference type="Proteomes" id="UP000289841">
    <property type="component" value="Chromosome"/>
</dbReference>
<dbReference type="Pfam" id="PF08349">
    <property type="entry name" value="DUF1722"/>
    <property type="match status" value="1"/>
</dbReference>
<keyword evidence="3" id="KW-1185">Reference proteome</keyword>
<feature type="domain" description="DUF1722" evidence="1">
    <location>
        <begin position="17"/>
        <end position="125"/>
    </location>
</feature>
<proteinExistence type="predicted"/>
<protein>
    <submittedName>
        <fullName evidence="2">Uncharacterized conserved protein</fullName>
    </submittedName>
</protein>